<name>A0A6J7FUQ8_9ZZZZ</name>
<protein>
    <submittedName>
        <fullName evidence="1">Unannotated protein</fullName>
    </submittedName>
</protein>
<dbReference type="SUPFAM" id="SSF52540">
    <property type="entry name" value="P-loop containing nucleoside triphosphate hydrolases"/>
    <property type="match status" value="1"/>
</dbReference>
<evidence type="ECO:0000313" key="1">
    <source>
        <dbReference type="EMBL" id="CAB4897728.1"/>
    </source>
</evidence>
<reference evidence="1" key="1">
    <citation type="submission" date="2020-05" db="EMBL/GenBank/DDBJ databases">
        <authorList>
            <person name="Chiriac C."/>
            <person name="Salcher M."/>
            <person name="Ghai R."/>
            <person name="Kavagutti S V."/>
        </authorList>
    </citation>
    <scope>NUCLEOTIDE SEQUENCE</scope>
</reference>
<dbReference type="InterPro" id="IPR027417">
    <property type="entry name" value="P-loop_NTPase"/>
</dbReference>
<dbReference type="EMBL" id="CAFBMK010000012">
    <property type="protein sequence ID" value="CAB4897728.1"/>
    <property type="molecule type" value="Genomic_DNA"/>
</dbReference>
<accession>A0A6J7FUQ8</accession>
<gene>
    <name evidence="1" type="ORF">UFOPK3564_00396</name>
</gene>
<dbReference type="AlphaFoldDB" id="A0A6J7FUQ8"/>
<organism evidence="1">
    <name type="scientific">freshwater metagenome</name>
    <dbReference type="NCBI Taxonomy" id="449393"/>
    <lineage>
        <taxon>unclassified sequences</taxon>
        <taxon>metagenomes</taxon>
        <taxon>ecological metagenomes</taxon>
    </lineage>
</organism>
<sequence length="373" mass="40762">MSVARIAPERLAGPLDDSRQDLRHRLLGLLTAGERLIGIHGAPQVGKSAIVARVLGEYETRNQAAVIRIDLDGAYEPEVVHWQWARGLARAIVGPVNMTHFLELDQDFWPASSRSDRVLLQRTLGPLADVALSPDPAPGGSETTRDLARATEELARTRRTVVLVEHLEAPQLTPRHPVDVDQLLWDLRATMQRTDDLQIVLVARSAVVDDVTGPDAAFVGDGTWVEVRSPPPSAWREIAALLGIDGAAFVEEAIALTRGDVRAMQQLLAVSDATSARARFDEAASRADLLAARYLEHARSVHRYGAQLLIALSRGVPPRSERAGAMTPREVNRALPKLATAGLIFRKDTRAWSVSDPVVAHYLANRNRISGPR</sequence>
<proteinExistence type="predicted"/>